<gene>
    <name evidence="1" type="ORF">DXH95_00435</name>
</gene>
<dbReference type="EMBL" id="QRGP01000001">
    <property type="protein sequence ID" value="RDV05961.1"/>
    <property type="molecule type" value="Genomic_DNA"/>
</dbReference>
<proteinExistence type="predicted"/>
<protein>
    <recommendedName>
        <fullName evidence="3">Lipoprotein</fullName>
    </recommendedName>
</protein>
<keyword evidence="2" id="KW-1185">Reference proteome</keyword>
<name>A0A371BF11_9SPHN</name>
<sequence>MKNIIYTSQLLLSLAALSSCKVEADKRPTGDEMREKLIQEALYGKAEQISKDAALPDKSSDKLTREYVKSVLGEICYDVKNSIKYQYRGSIDNIYYGEEMTEDQKRQIDEKRKLVSRMQDSKIATYKEEIMKMGTVYNVYFYITPTQEMQQYLSSSQRESGTYVLGKVCLAEVTGIFEQSANVSIADVRFDFYPNILYAHLDYSMDPFWNIQRYQRIPFAKYDDGWRRLQ</sequence>
<dbReference type="RefSeq" id="WP_115547521.1">
    <property type="nucleotide sequence ID" value="NZ_QRGP01000001.1"/>
</dbReference>
<accession>A0A371BF11</accession>
<evidence type="ECO:0000313" key="1">
    <source>
        <dbReference type="EMBL" id="RDV05961.1"/>
    </source>
</evidence>
<dbReference type="Proteomes" id="UP000263833">
    <property type="component" value="Unassembled WGS sequence"/>
</dbReference>
<dbReference type="PROSITE" id="PS51257">
    <property type="entry name" value="PROKAR_LIPOPROTEIN"/>
    <property type="match status" value="1"/>
</dbReference>
<dbReference type="AlphaFoldDB" id="A0A371BF11"/>
<reference evidence="2" key="1">
    <citation type="submission" date="2018-08" db="EMBL/GenBank/DDBJ databases">
        <authorList>
            <person name="Kim S.-J."/>
            <person name="Jung G.-Y."/>
        </authorList>
    </citation>
    <scope>NUCLEOTIDE SEQUENCE [LARGE SCALE GENOMIC DNA]</scope>
    <source>
        <strain evidence="2">GY_G</strain>
    </source>
</reference>
<evidence type="ECO:0000313" key="2">
    <source>
        <dbReference type="Proteomes" id="UP000263833"/>
    </source>
</evidence>
<organism evidence="1 2">
    <name type="scientific">Sphingorhabdus pulchriflava</name>
    <dbReference type="NCBI Taxonomy" id="2292257"/>
    <lineage>
        <taxon>Bacteria</taxon>
        <taxon>Pseudomonadati</taxon>
        <taxon>Pseudomonadota</taxon>
        <taxon>Alphaproteobacteria</taxon>
        <taxon>Sphingomonadales</taxon>
        <taxon>Sphingomonadaceae</taxon>
        <taxon>Sphingorhabdus</taxon>
    </lineage>
</organism>
<evidence type="ECO:0008006" key="3">
    <source>
        <dbReference type="Google" id="ProtNLM"/>
    </source>
</evidence>
<comment type="caution">
    <text evidence="1">The sequence shown here is derived from an EMBL/GenBank/DDBJ whole genome shotgun (WGS) entry which is preliminary data.</text>
</comment>